<dbReference type="InterPro" id="IPR028061">
    <property type="entry name" value="Fis1_TPR_C"/>
</dbReference>
<evidence type="ECO:0000256" key="8">
    <source>
        <dbReference type="ARBA" id="ARBA00022989"/>
    </source>
</evidence>
<dbReference type="InterPro" id="IPR011990">
    <property type="entry name" value="TPR-like_helical_dom_sf"/>
</dbReference>
<dbReference type="Pfam" id="PF14853">
    <property type="entry name" value="Fis1_TPR_C"/>
    <property type="match status" value="1"/>
</dbReference>
<name>A0A8H3H5J6_9AGAM</name>
<keyword evidence="9" id="KW-0496">Mitochondrion</keyword>
<evidence type="ECO:0000313" key="13">
    <source>
        <dbReference type="EMBL" id="CAE6481975.1"/>
    </source>
</evidence>
<dbReference type="AlphaFoldDB" id="A0A8H3H5J6"/>
<keyword evidence="6" id="KW-1000">Mitochondrion outer membrane</keyword>
<sequence length="203" mass="22852">MRCGAEKAPSGCRNEHHVNIWAEWTVRLEVTTSFRTTTSLTIFNFCIHTMPTDLPYAADAEMSLTPEELAVLRIQYEKELGQGYVSVQSKFNYAWGLVKSQRREHQVEGVQLLLEIYRAEPARRRECLYYLALGHYKMGNLEDARKFNALLLSKEPTNMQAQSLAQLIDKSTARDGYIGMGIAGGAAVVGALLLAGLLRRNRN</sequence>
<dbReference type="PANTHER" id="PTHR13247">
    <property type="entry name" value="TETRATRICOPEPTIDE REPEAT PROTEIN 11 TPR REPEAT PROTEIN 11"/>
    <property type="match status" value="1"/>
</dbReference>
<dbReference type="InterPro" id="IPR016543">
    <property type="entry name" value="Fis1"/>
</dbReference>
<evidence type="ECO:0000256" key="6">
    <source>
        <dbReference type="ARBA" id="ARBA00022787"/>
    </source>
</evidence>
<dbReference type="GO" id="GO:0000422">
    <property type="term" value="P:autophagy of mitochondrion"/>
    <property type="evidence" value="ECO:0007669"/>
    <property type="project" value="TreeGrafter"/>
</dbReference>
<comment type="subcellular location">
    <subcellularLocation>
        <location evidence="1">Mitochondrion outer membrane</location>
        <topology evidence="1">Single-pass membrane protein</topology>
    </subcellularLocation>
</comment>
<evidence type="ECO:0000256" key="4">
    <source>
        <dbReference type="ARBA" id="ARBA00022692"/>
    </source>
</evidence>
<dbReference type="Proteomes" id="UP000663853">
    <property type="component" value="Unassembled WGS sequence"/>
</dbReference>
<dbReference type="Pfam" id="PF14852">
    <property type="entry name" value="Fis1_TPR_N"/>
    <property type="match status" value="1"/>
</dbReference>
<gene>
    <name evidence="13" type="ORF">RDB_LOCUS90318</name>
</gene>
<dbReference type="Gene3D" id="1.25.40.10">
    <property type="entry name" value="Tetratricopeptide repeat domain"/>
    <property type="match status" value="1"/>
</dbReference>
<evidence type="ECO:0000256" key="5">
    <source>
        <dbReference type="ARBA" id="ARBA00022737"/>
    </source>
</evidence>
<evidence type="ECO:0000256" key="1">
    <source>
        <dbReference type="ARBA" id="ARBA00004572"/>
    </source>
</evidence>
<dbReference type="InterPro" id="IPR033745">
    <property type="entry name" value="Fis1_cytosol"/>
</dbReference>
<evidence type="ECO:0000256" key="3">
    <source>
        <dbReference type="ARBA" id="ARBA00014314"/>
    </source>
</evidence>
<feature type="transmembrane region" description="Helical" evidence="12">
    <location>
        <begin position="177"/>
        <end position="198"/>
    </location>
</feature>
<reference evidence="13" key="1">
    <citation type="submission" date="2021-01" db="EMBL/GenBank/DDBJ databases">
        <authorList>
            <person name="Kaushik A."/>
        </authorList>
    </citation>
    <scope>NUCLEOTIDE SEQUENCE</scope>
    <source>
        <strain evidence="13">AG6-10EEA</strain>
    </source>
</reference>
<keyword evidence="10 12" id="KW-0472">Membrane</keyword>
<comment type="caution">
    <text evidence="13">The sequence shown here is derived from an EMBL/GenBank/DDBJ whole genome shotgun (WGS) entry which is preliminary data.</text>
</comment>
<comment type="similarity">
    <text evidence="2">Belongs to the FIS1 family.</text>
</comment>
<comment type="function">
    <text evidence="11">Has a role in mitochondrial fission. Has a role in outer membrane fission but not matrix separation.</text>
</comment>
<accession>A0A8H3H5J6</accession>
<dbReference type="GO" id="GO:0000266">
    <property type="term" value="P:mitochondrial fission"/>
    <property type="evidence" value="ECO:0007669"/>
    <property type="project" value="InterPro"/>
</dbReference>
<dbReference type="GO" id="GO:0016559">
    <property type="term" value="P:peroxisome fission"/>
    <property type="evidence" value="ECO:0007669"/>
    <property type="project" value="TreeGrafter"/>
</dbReference>
<dbReference type="PANTHER" id="PTHR13247:SF0">
    <property type="entry name" value="MITOCHONDRIAL FISSION 1 PROTEIN"/>
    <property type="match status" value="1"/>
</dbReference>
<evidence type="ECO:0000313" key="14">
    <source>
        <dbReference type="Proteomes" id="UP000663853"/>
    </source>
</evidence>
<dbReference type="GO" id="GO:0005741">
    <property type="term" value="C:mitochondrial outer membrane"/>
    <property type="evidence" value="ECO:0007669"/>
    <property type="project" value="UniProtKB-SubCell"/>
</dbReference>
<evidence type="ECO:0000256" key="10">
    <source>
        <dbReference type="ARBA" id="ARBA00023136"/>
    </source>
</evidence>
<evidence type="ECO:0000256" key="9">
    <source>
        <dbReference type="ARBA" id="ARBA00023128"/>
    </source>
</evidence>
<dbReference type="InterPro" id="IPR028058">
    <property type="entry name" value="Fis1_TPR_N"/>
</dbReference>
<dbReference type="EMBL" id="CAJMXA010002498">
    <property type="protein sequence ID" value="CAE6481975.1"/>
    <property type="molecule type" value="Genomic_DNA"/>
</dbReference>
<evidence type="ECO:0000256" key="11">
    <source>
        <dbReference type="ARBA" id="ARBA00025016"/>
    </source>
</evidence>
<evidence type="ECO:0000256" key="7">
    <source>
        <dbReference type="ARBA" id="ARBA00022803"/>
    </source>
</evidence>
<proteinExistence type="inferred from homology"/>
<evidence type="ECO:0000256" key="2">
    <source>
        <dbReference type="ARBA" id="ARBA00008937"/>
    </source>
</evidence>
<keyword evidence="5" id="KW-0677">Repeat</keyword>
<evidence type="ECO:0000256" key="12">
    <source>
        <dbReference type="SAM" id="Phobius"/>
    </source>
</evidence>
<keyword evidence="4 12" id="KW-0812">Transmembrane</keyword>
<dbReference type="CDD" id="cd12212">
    <property type="entry name" value="Fis1"/>
    <property type="match status" value="1"/>
</dbReference>
<dbReference type="FunFam" id="1.25.40.10:FF:000179">
    <property type="entry name" value="Mitochondrial fission 1 protein"/>
    <property type="match status" value="1"/>
</dbReference>
<keyword evidence="8 12" id="KW-1133">Transmembrane helix</keyword>
<keyword evidence="7" id="KW-0802">TPR repeat</keyword>
<dbReference type="GO" id="GO:0005778">
    <property type="term" value="C:peroxisomal membrane"/>
    <property type="evidence" value="ECO:0007669"/>
    <property type="project" value="TreeGrafter"/>
</dbReference>
<protein>
    <recommendedName>
        <fullName evidence="3">Mitochondrial fission 1 protein</fullName>
    </recommendedName>
</protein>
<organism evidence="13 14">
    <name type="scientific">Rhizoctonia solani</name>
    <dbReference type="NCBI Taxonomy" id="456999"/>
    <lineage>
        <taxon>Eukaryota</taxon>
        <taxon>Fungi</taxon>
        <taxon>Dikarya</taxon>
        <taxon>Basidiomycota</taxon>
        <taxon>Agaricomycotina</taxon>
        <taxon>Agaricomycetes</taxon>
        <taxon>Cantharellales</taxon>
        <taxon>Ceratobasidiaceae</taxon>
        <taxon>Rhizoctonia</taxon>
    </lineage>
</organism>
<dbReference type="SUPFAM" id="SSF48452">
    <property type="entry name" value="TPR-like"/>
    <property type="match status" value="1"/>
</dbReference>